<proteinExistence type="predicted"/>
<protein>
    <recommendedName>
        <fullName evidence="1">PD-(D/E)XK endonuclease-like domain-containing protein</fullName>
    </recommendedName>
</protein>
<dbReference type="STRING" id="1802555.A2755_00335"/>
<dbReference type="InterPro" id="IPR038726">
    <property type="entry name" value="PDDEXK_AddAB-type"/>
</dbReference>
<gene>
    <name evidence="2" type="ORF">A2755_00335</name>
</gene>
<reference evidence="2 3" key="1">
    <citation type="journal article" date="2016" name="Nat. Commun.">
        <title>Thousands of microbial genomes shed light on interconnected biogeochemical processes in an aquifer system.</title>
        <authorList>
            <person name="Anantharaman K."/>
            <person name="Brown C.T."/>
            <person name="Hug L.A."/>
            <person name="Sharon I."/>
            <person name="Castelle C.J."/>
            <person name="Probst A.J."/>
            <person name="Thomas B.C."/>
            <person name="Singh A."/>
            <person name="Wilkins M.J."/>
            <person name="Karaoz U."/>
            <person name="Brodie E.L."/>
            <person name="Williams K.H."/>
            <person name="Hubbard S.S."/>
            <person name="Banfield J.F."/>
        </authorList>
    </citation>
    <scope>NUCLEOTIDE SEQUENCE [LARGE SCALE GENOMIC DNA]</scope>
</reference>
<evidence type="ECO:0000313" key="3">
    <source>
        <dbReference type="Proteomes" id="UP000177029"/>
    </source>
</evidence>
<accession>A0A1F8DV95</accession>
<dbReference type="Pfam" id="PF12705">
    <property type="entry name" value="PDDEXK_1"/>
    <property type="match status" value="1"/>
</dbReference>
<feature type="domain" description="PD-(D/E)XK endonuclease-like" evidence="1">
    <location>
        <begin position="90"/>
        <end position="237"/>
    </location>
</feature>
<dbReference type="EMBL" id="MGIP01000001">
    <property type="protein sequence ID" value="OGM92530.1"/>
    <property type="molecule type" value="Genomic_DNA"/>
</dbReference>
<sequence length="245" mass="28377">MAEYTYKPRLYVPNQPFRLSRSKLEMFIQCPRCFYLDRRLGVPQPPGFPFTLNAAVDALLKAEFDIHRAKGSIHPLMKTYGIDAIPFQHEKINEWRENFKGITYYHEPTKLTITGAVDDVWVDPKGNLFIVDYKATSTTAEITLDAEYRQGYKRQMEIYQWLFRRNGFEVSDTGYFVYANGKKDKEAFDGRLEFDVQVIPYEGSDAWVEKAILDAHKTLVSDVLPDSGSSCEYCAYRLKAKKFEG</sequence>
<comment type="caution">
    <text evidence="2">The sequence shown here is derived from an EMBL/GenBank/DDBJ whole genome shotgun (WGS) entry which is preliminary data.</text>
</comment>
<organism evidence="2 3">
    <name type="scientific">Candidatus Wolfebacteria bacterium RIFCSPHIGHO2_01_FULL_48_22</name>
    <dbReference type="NCBI Taxonomy" id="1802555"/>
    <lineage>
        <taxon>Bacteria</taxon>
        <taxon>Candidatus Wolfeibacteriota</taxon>
    </lineage>
</organism>
<dbReference type="Gene3D" id="3.90.320.10">
    <property type="match status" value="1"/>
</dbReference>
<name>A0A1F8DV95_9BACT</name>
<evidence type="ECO:0000259" key="1">
    <source>
        <dbReference type="Pfam" id="PF12705"/>
    </source>
</evidence>
<dbReference type="AlphaFoldDB" id="A0A1F8DV95"/>
<dbReference type="Proteomes" id="UP000177029">
    <property type="component" value="Unassembled WGS sequence"/>
</dbReference>
<dbReference type="InterPro" id="IPR011604">
    <property type="entry name" value="PDDEXK-like_dom_sf"/>
</dbReference>
<evidence type="ECO:0000313" key="2">
    <source>
        <dbReference type="EMBL" id="OGM92530.1"/>
    </source>
</evidence>